<reference evidence="1 2" key="1">
    <citation type="journal article" date="2020" name="Cell">
        <title>Large-Scale Comparative Analyses of Tick Genomes Elucidate Their Genetic Diversity and Vector Capacities.</title>
        <authorList>
            <consortium name="Tick Genome and Microbiome Consortium (TIGMIC)"/>
            <person name="Jia N."/>
            <person name="Wang J."/>
            <person name="Shi W."/>
            <person name="Du L."/>
            <person name="Sun Y."/>
            <person name="Zhan W."/>
            <person name="Jiang J.F."/>
            <person name="Wang Q."/>
            <person name="Zhang B."/>
            <person name="Ji P."/>
            <person name="Bell-Sakyi L."/>
            <person name="Cui X.M."/>
            <person name="Yuan T.T."/>
            <person name="Jiang B.G."/>
            <person name="Yang W.F."/>
            <person name="Lam T.T."/>
            <person name="Chang Q.C."/>
            <person name="Ding S.J."/>
            <person name="Wang X.J."/>
            <person name="Zhu J.G."/>
            <person name="Ruan X.D."/>
            <person name="Zhao L."/>
            <person name="Wei J.T."/>
            <person name="Ye R.Z."/>
            <person name="Que T.C."/>
            <person name="Du C.H."/>
            <person name="Zhou Y.H."/>
            <person name="Cheng J.X."/>
            <person name="Dai P.F."/>
            <person name="Guo W.B."/>
            <person name="Han X.H."/>
            <person name="Huang E.J."/>
            <person name="Li L.F."/>
            <person name="Wei W."/>
            <person name="Gao Y.C."/>
            <person name="Liu J.Z."/>
            <person name="Shao H.Z."/>
            <person name="Wang X."/>
            <person name="Wang C.C."/>
            <person name="Yang T.C."/>
            <person name="Huo Q.B."/>
            <person name="Li W."/>
            <person name="Chen H.Y."/>
            <person name="Chen S.E."/>
            <person name="Zhou L.G."/>
            <person name="Ni X.B."/>
            <person name="Tian J.H."/>
            <person name="Sheng Y."/>
            <person name="Liu T."/>
            <person name="Pan Y.S."/>
            <person name="Xia L.Y."/>
            <person name="Li J."/>
            <person name="Zhao F."/>
            <person name="Cao W.C."/>
        </authorList>
    </citation>
    <scope>NUCLEOTIDE SEQUENCE [LARGE SCALE GENOMIC DNA]</scope>
    <source>
        <strain evidence="1">Iper-2018</strain>
    </source>
</reference>
<keyword evidence="2" id="KW-1185">Reference proteome</keyword>
<organism evidence="1 2">
    <name type="scientific">Ixodes persulcatus</name>
    <name type="common">Taiga tick</name>
    <dbReference type="NCBI Taxonomy" id="34615"/>
    <lineage>
        <taxon>Eukaryota</taxon>
        <taxon>Metazoa</taxon>
        <taxon>Ecdysozoa</taxon>
        <taxon>Arthropoda</taxon>
        <taxon>Chelicerata</taxon>
        <taxon>Arachnida</taxon>
        <taxon>Acari</taxon>
        <taxon>Parasitiformes</taxon>
        <taxon>Ixodida</taxon>
        <taxon>Ixodoidea</taxon>
        <taxon>Ixodidae</taxon>
        <taxon>Ixodinae</taxon>
        <taxon>Ixodes</taxon>
    </lineage>
</organism>
<proteinExistence type="predicted"/>
<sequence>MIMDSPDAVDASQRYPSPVRFLIACYHAMISRSEVVCYLLIVLNQLKSASLLSLPLPLMVFLWGSLSVPRPTKTFWITIITYTEAIIVVKYFFQFHFFDWSYRESVTIPFDPQRILGVGRREGHSDYAIYDLLLLLFVFFHRFMLKSLGLWKDSERGVGASVTPPRAPGAPEERFYAPGQRSLTARRDDVSPIASGNMMDVHTGHEKITDFNARYTDSSSLVFRDAEDRGNLDGYFLHVSMNLNGISRYLEPFRTFFQNLLNPLHRVTTDVYAYMFFCDFINFFIMVFGYWAFGTGNSEHSVTSYFQKNEVPVPFLLILLGQFALIVIDRAFYLRKFILGKLVFQVFLVFFIHIWIFFILPVISQRSFVEDMSLPPKLWYFLKCIYLLLSAYQIRCGYPTRILGNFLCKKYTMVNYVLFKVYLLVPFLYELRCLMDWIWTDTHMNLGEWLKMEDIFANLFPIKCLRRDDEEFPVPRGIRRSWLNKYGLGGIVLFAIIFIISFPLLLFSLSNTVGQTLVPTEGTIELSLGGYEPIFKITALRGNMLHPMLPDNWHRLQAEYKSSALAQGFLTSHDVSDVSLVTLNGNSTAVWTVSPPSRNALVDELRRSAVTLRLKWSFTRDVDDETNAEKLVENEHSVQLTDEAVRMRLSNMLTGSAENVTVPPILPRYLLVPRKGKVEVVRALDIPGLDTYRRLTLRLRNGAFRNLSSESDWWEVTERCTDTYPFPFLREDKQACTHLNLVIFNEKAFPQALSQITKYGIVGLYTTFALVIVRLLRRIMAGMAFTIMYDDLPNVDRVLQLCLDIYLVRESKEMSLEEDLFAKLIFLYRSPETLIKWTRLTDAQLQARR</sequence>
<dbReference type="Proteomes" id="UP000805193">
    <property type="component" value="Unassembled WGS sequence"/>
</dbReference>
<name>A0AC60QSM7_IXOPE</name>
<dbReference type="EMBL" id="JABSTQ010005478">
    <property type="protein sequence ID" value="KAG0439229.1"/>
    <property type="molecule type" value="Genomic_DNA"/>
</dbReference>
<evidence type="ECO:0000313" key="2">
    <source>
        <dbReference type="Proteomes" id="UP000805193"/>
    </source>
</evidence>
<gene>
    <name evidence="1" type="ORF">HPB47_016713</name>
</gene>
<accession>A0AC60QSM7</accession>
<comment type="caution">
    <text evidence="1">The sequence shown here is derived from an EMBL/GenBank/DDBJ whole genome shotgun (WGS) entry which is preliminary data.</text>
</comment>
<evidence type="ECO:0000313" key="1">
    <source>
        <dbReference type="EMBL" id="KAG0439229.1"/>
    </source>
</evidence>
<protein>
    <submittedName>
        <fullName evidence="1">Uncharacterized protein</fullName>
    </submittedName>
</protein>